<evidence type="ECO:0000313" key="1">
    <source>
        <dbReference type="Proteomes" id="UP000887579"/>
    </source>
</evidence>
<accession>A0AC34GRQ1</accession>
<dbReference type="WBParaSite" id="ES5_v2.g7086.t1">
    <property type="protein sequence ID" value="ES5_v2.g7086.t1"/>
    <property type="gene ID" value="ES5_v2.g7086"/>
</dbReference>
<sequence length="112" mass="13231">MYLPEDISNDYRFAFEQRRYQNSRPYYPHFCSFIFKIDPLIVAEEGYAESDELYVGKLPWKMFVKSGGKGLYPFMIVGVVDHNNVEEISYKITLQGIKAEYNEKRKNSLNLQ</sequence>
<organism evidence="1 2">
    <name type="scientific">Panagrolaimus sp. ES5</name>
    <dbReference type="NCBI Taxonomy" id="591445"/>
    <lineage>
        <taxon>Eukaryota</taxon>
        <taxon>Metazoa</taxon>
        <taxon>Ecdysozoa</taxon>
        <taxon>Nematoda</taxon>
        <taxon>Chromadorea</taxon>
        <taxon>Rhabditida</taxon>
        <taxon>Tylenchina</taxon>
        <taxon>Panagrolaimomorpha</taxon>
        <taxon>Panagrolaimoidea</taxon>
        <taxon>Panagrolaimidae</taxon>
        <taxon>Panagrolaimus</taxon>
    </lineage>
</organism>
<reference evidence="2" key="1">
    <citation type="submission" date="2022-11" db="UniProtKB">
        <authorList>
            <consortium name="WormBaseParasite"/>
        </authorList>
    </citation>
    <scope>IDENTIFICATION</scope>
</reference>
<dbReference type="Proteomes" id="UP000887579">
    <property type="component" value="Unplaced"/>
</dbReference>
<protein>
    <submittedName>
        <fullName evidence="2">Uncharacterized protein</fullName>
    </submittedName>
</protein>
<evidence type="ECO:0000313" key="2">
    <source>
        <dbReference type="WBParaSite" id="ES5_v2.g7086.t1"/>
    </source>
</evidence>
<proteinExistence type="predicted"/>
<name>A0AC34GRQ1_9BILA</name>